<protein>
    <recommendedName>
        <fullName evidence="3">Apea-like HEPN domain-containing protein</fullName>
    </recommendedName>
</protein>
<dbReference type="EMBL" id="FOEF01000014">
    <property type="protein sequence ID" value="SEP50602.1"/>
    <property type="molecule type" value="Genomic_DNA"/>
</dbReference>
<keyword evidence="2" id="KW-1185">Reference proteome</keyword>
<organism evidence="1 2">
    <name type="scientific">Amycolatopsis saalfeldensis</name>
    <dbReference type="NCBI Taxonomy" id="394193"/>
    <lineage>
        <taxon>Bacteria</taxon>
        <taxon>Bacillati</taxon>
        <taxon>Actinomycetota</taxon>
        <taxon>Actinomycetes</taxon>
        <taxon>Pseudonocardiales</taxon>
        <taxon>Pseudonocardiaceae</taxon>
        <taxon>Amycolatopsis</taxon>
    </lineage>
</organism>
<dbReference type="Proteomes" id="UP000198582">
    <property type="component" value="Unassembled WGS sequence"/>
</dbReference>
<sequence length="405" mass="45438">MLSVVTVEQTLKKLQHTARQKSVPDASRHLTWKLPDDLATEDAKFIVLDRADCDLKDQLIAELASDLRFEHMGEPEKAVLRFVADASLRRAANHVSAFIEQYARVVEEHTIVFTTFHLDLPERLEFGGVKLLPLEDELVPDVPELANIPDCGGYLMTSCQGTDYGLMEARARQVARRALGLLRVGMQMEFRYHRRQLRFRLGDTYVIADKQVGSQQRDDIAYTAPLHRDVLDRVLGRAVTRLPVLPQKKGLIKQAQLALDWINRSLVASEPLIAMLYQFFALEAMLGDTAEGLKSHQLAFRRTMLGHLVDGGWPAPESIYGQYDKIRSAAVHGSEAPVISPKAASLFESDVIQTVEQCLTFATANDLTTRAQVRRALAGHQNVQVVLEHLQARDPEWANFVPSTT</sequence>
<evidence type="ECO:0000313" key="2">
    <source>
        <dbReference type="Proteomes" id="UP000198582"/>
    </source>
</evidence>
<dbReference type="AlphaFoldDB" id="A0A1H8YEU1"/>
<evidence type="ECO:0000313" key="1">
    <source>
        <dbReference type="EMBL" id="SEP50602.1"/>
    </source>
</evidence>
<reference evidence="1 2" key="1">
    <citation type="submission" date="2016-10" db="EMBL/GenBank/DDBJ databases">
        <authorList>
            <person name="de Groot N.N."/>
        </authorList>
    </citation>
    <scope>NUCLEOTIDE SEQUENCE [LARGE SCALE GENOMIC DNA]</scope>
    <source>
        <strain evidence="1 2">DSM 44993</strain>
    </source>
</reference>
<name>A0A1H8YEU1_9PSEU</name>
<accession>A0A1H8YEU1</accession>
<proteinExistence type="predicted"/>
<gene>
    <name evidence="1" type="ORF">SAMN04489732_114213</name>
</gene>
<evidence type="ECO:0008006" key="3">
    <source>
        <dbReference type="Google" id="ProtNLM"/>
    </source>
</evidence>